<proteinExistence type="predicted"/>
<reference evidence="2 3" key="1">
    <citation type="submission" date="2019-11" db="EMBL/GenBank/DDBJ databases">
        <title>Type strains purchased from KCTC, JCM and DSMZ.</title>
        <authorList>
            <person name="Lu H."/>
        </authorList>
    </citation>
    <scope>NUCLEOTIDE SEQUENCE [LARGE SCALE GENOMIC DNA]</scope>
    <source>
        <strain evidence="2 3">JCM 31587</strain>
    </source>
</reference>
<dbReference type="Proteomes" id="UP000472320">
    <property type="component" value="Unassembled WGS sequence"/>
</dbReference>
<keyword evidence="3" id="KW-1185">Reference proteome</keyword>
<dbReference type="InterPro" id="IPR029069">
    <property type="entry name" value="HotDog_dom_sf"/>
</dbReference>
<dbReference type="CDD" id="cd00586">
    <property type="entry name" value="4HBT"/>
    <property type="match status" value="1"/>
</dbReference>
<sequence>MTWDRPNPFILPVRPQAADIDGLDHTNNAVYVRWCQDAGWAHSHALGLTLADYKRLDRGMAIRRSEFDYIFATDEGEALLLGTWLTAGDSPLSMQRHFQLVREHDSTTVLRARWELVCIELSTGRPKRLPPEFSDIYVPAFSTL</sequence>
<evidence type="ECO:0000313" key="3">
    <source>
        <dbReference type="Proteomes" id="UP000472320"/>
    </source>
</evidence>
<keyword evidence="1" id="KW-0378">Hydrolase</keyword>
<name>A0A6L6QGG6_9BURK</name>
<dbReference type="SUPFAM" id="SSF54637">
    <property type="entry name" value="Thioesterase/thiol ester dehydrase-isomerase"/>
    <property type="match status" value="1"/>
</dbReference>
<dbReference type="RefSeq" id="WP_155454273.1">
    <property type="nucleotide sequence ID" value="NZ_WNKX01000007.1"/>
</dbReference>
<comment type="caution">
    <text evidence="2">The sequence shown here is derived from an EMBL/GenBank/DDBJ whole genome shotgun (WGS) entry which is preliminary data.</text>
</comment>
<organism evidence="2 3">
    <name type="scientific">Massilia eburnea</name>
    <dbReference type="NCBI Taxonomy" id="1776165"/>
    <lineage>
        <taxon>Bacteria</taxon>
        <taxon>Pseudomonadati</taxon>
        <taxon>Pseudomonadota</taxon>
        <taxon>Betaproteobacteria</taxon>
        <taxon>Burkholderiales</taxon>
        <taxon>Oxalobacteraceae</taxon>
        <taxon>Telluria group</taxon>
        <taxon>Massilia</taxon>
    </lineage>
</organism>
<dbReference type="Pfam" id="PF13279">
    <property type="entry name" value="4HBT_2"/>
    <property type="match status" value="1"/>
</dbReference>
<accession>A0A6L6QGG6</accession>
<dbReference type="GO" id="GO:0047617">
    <property type="term" value="F:fatty acyl-CoA hydrolase activity"/>
    <property type="evidence" value="ECO:0007669"/>
    <property type="project" value="TreeGrafter"/>
</dbReference>
<dbReference type="PANTHER" id="PTHR31793:SF37">
    <property type="entry name" value="ACYL-COA THIOESTER HYDROLASE YBGC"/>
    <property type="match status" value="1"/>
</dbReference>
<dbReference type="InterPro" id="IPR050563">
    <property type="entry name" value="4-hydroxybenzoyl-CoA_TE"/>
</dbReference>
<dbReference type="PANTHER" id="PTHR31793">
    <property type="entry name" value="4-HYDROXYBENZOYL-COA THIOESTERASE FAMILY MEMBER"/>
    <property type="match status" value="1"/>
</dbReference>
<dbReference type="AlphaFoldDB" id="A0A6L6QGG6"/>
<gene>
    <name evidence="2" type="ORF">GM658_12010</name>
</gene>
<dbReference type="OrthoDB" id="9801517at2"/>
<protein>
    <submittedName>
        <fullName evidence="2">Acyl-CoA thioesterase</fullName>
    </submittedName>
</protein>
<evidence type="ECO:0000256" key="1">
    <source>
        <dbReference type="ARBA" id="ARBA00022801"/>
    </source>
</evidence>
<dbReference type="Gene3D" id="3.10.129.10">
    <property type="entry name" value="Hotdog Thioesterase"/>
    <property type="match status" value="2"/>
</dbReference>
<evidence type="ECO:0000313" key="2">
    <source>
        <dbReference type="EMBL" id="MTW11319.1"/>
    </source>
</evidence>
<dbReference type="EMBL" id="WNKX01000007">
    <property type="protein sequence ID" value="MTW11319.1"/>
    <property type="molecule type" value="Genomic_DNA"/>
</dbReference>